<reference evidence="1" key="1">
    <citation type="submission" date="2020-12" db="EMBL/GenBank/DDBJ databases">
        <title>Bacterial novel species Flavobacterium sp. SE-1-e isolated from soil.</title>
        <authorList>
            <person name="Jung H.-Y."/>
        </authorList>
    </citation>
    <scope>NUCLEOTIDE SEQUENCE</scope>
    <source>
        <strain evidence="1">SE-1-e</strain>
    </source>
</reference>
<dbReference type="EMBL" id="JAEHFV010000001">
    <property type="protein sequence ID" value="MBK0368666.1"/>
    <property type="molecule type" value="Genomic_DNA"/>
</dbReference>
<gene>
    <name evidence="1" type="ORF">I5M07_02365</name>
</gene>
<evidence type="ECO:0000313" key="2">
    <source>
        <dbReference type="Proteomes" id="UP000609172"/>
    </source>
</evidence>
<proteinExistence type="predicted"/>
<keyword evidence="2" id="KW-1185">Reference proteome</keyword>
<sequence>MKEIENIEDYYYGSALTKMLYKQKNDYPDSNTIINLFIELCSTNIKNFISNSFQEEILDNFSTISDIKNKEISARWREYLSIRFAKDKKEHLPKTVFLYLEIFIYNNDPDYLLNALKLVKSAKALFNSEKENIYEIAKKTILEMNFSQPFLVKEITVELFSLNPARVQEDFGELLNQWIEKLQSNNDYNGAHHLILLLFDIKLISAIQSKIKLAENHEKNGDFESRNKKANTYYPTILSYYQNGSRELKSISGQDELKNRLHAKIISEQKQHAKMHLAVAKNYNNENSEIEKFSNEQSEYWLSLFETFDFQSGLQNLLSFPISLVNGFNTSPSENNSLSPFFDTVMKQDANGKIVGKTTLEMYSQIQDKRLLREAVISFIRKTKWRMDREEKIDKGYVQLLLKKMNTHFIPEDRIVIFVNGISAGFNNDFVTAAHLLVPQLENSFKHVLQIKNKITFKIDEEVQHDNTLGGILEILINNYQHSVFDELKDFLIENSSVNFRNELCHGILPPFIIEHYGIYVWWLTLKMIRDCEEIFILHS</sequence>
<accession>A0A934PID7</accession>
<comment type="caution">
    <text evidence="1">The sequence shown here is derived from an EMBL/GenBank/DDBJ whole genome shotgun (WGS) entry which is preliminary data.</text>
</comment>
<organism evidence="1 2">
    <name type="scientific">Flavobacterium agrisoli</name>
    <dbReference type="NCBI Taxonomy" id="2793066"/>
    <lineage>
        <taxon>Bacteria</taxon>
        <taxon>Pseudomonadati</taxon>
        <taxon>Bacteroidota</taxon>
        <taxon>Flavobacteriia</taxon>
        <taxon>Flavobacteriales</taxon>
        <taxon>Flavobacteriaceae</taxon>
        <taxon>Flavobacterium</taxon>
    </lineage>
</organism>
<protein>
    <recommendedName>
        <fullName evidence="3">DUF4209 domain-containing protein</fullName>
    </recommendedName>
</protein>
<evidence type="ECO:0000313" key="1">
    <source>
        <dbReference type="EMBL" id="MBK0368666.1"/>
    </source>
</evidence>
<dbReference type="AlphaFoldDB" id="A0A934PID7"/>
<dbReference type="Proteomes" id="UP000609172">
    <property type="component" value="Unassembled WGS sequence"/>
</dbReference>
<evidence type="ECO:0008006" key="3">
    <source>
        <dbReference type="Google" id="ProtNLM"/>
    </source>
</evidence>
<dbReference type="RefSeq" id="WP_200104587.1">
    <property type="nucleotide sequence ID" value="NZ_JAEHFV010000001.1"/>
</dbReference>
<name>A0A934PID7_9FLAO</name>